<evidence type="ECO:0000313" key="3">
    <source>
        <dbReference type="WBParaSite" id="jg17775"/>
    </source>
</evidence>
<protein>
    <submittedName>
        <fullName evidence="3">Period</fullName>
    </submittedName>
</protein>
<dbReference type="Proteomes" id="UP000887574">
    <property type="component" value="Unplaced"/>
</dbReference>
<organism evidence="2 3">
    <name type="scientific">Ditylenchus dipsaci</name>
    <dbReference type="NCBI Taxonomy" id="166011"/>
    <lineage>
        <taxon>Eukaryota</taxon>
        <taxon>Metazoa</taxon>
        <taxon>Ecdysozoa</taxon>
        <taxon>Nematoda</taxon>
        <taxon>Chromadorea</taxon>
        <taxon>Rhabditida</taxon>
        <taxon>Tylenchina</taxon>
        <taxon>Tylenchomorpha</taxon>
        <taxon>Sphaerularioidea</taxon>
        <taxon>Anguinidae</taxon>
        <taxon>Anguininae</taxon>
        <taxon>Ditylenchus</taxon>
    </lineage>
</organism>
<sequence length="131" mass="14120">MSFNESNLYGQTRRDNMQNNSSKNFMEEVSYGRLGTTKTLNSTVNGNALKPPLATQQQSAVWNSTANSINSKQIMNNGILSNHPLDEPSITPSPSIQNSTAASVSSNVTSASNHSTMTAEVMAFLLQPKVP</sequence>
<dbReference type="WBParaSite" id="jg17775">
    <property type="protein sequence ID" value="jg17775"/>
    <property type="gene ID" value="jg17775"/>
</dbReference>
<evidence type="ECO:0000256" key="1">
    <source>
        <dbReference type="SAM" id="MobiDB-lite"/>
    </source>
</evidence>
<evidence type="ECO:0000313" key="2">
    <source>
        <dbReference type="Proteomes" id="UP000887574"/>
    </source>
</evidence>
<proteinExistence type="predicted"/>
<name>A0A915DCI4_9BILA</name>
<keyword evidence="2" id="KW-1185">Reference proteome</keyword>
<dbReference type="AlphaFoldDB" id="A0A915DCI4"/>
<reference evidence="3" key="1">
    <citation type="submission" date="2022-11" db="UniProtKB">
        <authorList>
            <consortium name="WormBaseParasite"/>
        </authorList>
    </citation>
    <scope>IDENTIFICATION</scope>
</reference>
<feature type="region of interest" description="Disordered" evidence="1">
    <location>
        <begin position="1"/>
        <end position="21"/>
    </location>
</feature>
<feature type="region of interest" description="Disordered" evidence="1">
    <location>
        <begin position="81"/>
        <end position="102"/>
    </location>
</feature>
<accession>A0A915DCI4</accession>
<feature type="compositionally biased region" description="Polar residues" evidence="1">
    <location>
        <begin position="1"/>
        <end position="10"/>
    </location>
</feature>